<reference evidence="1" key="2">
    <citation type="submission" date="2010-05" db="EMBL/GenBank/DDBJ databases">
        <authorList>
            <person name="Almeida L.G."/>
            <person name="Nicolas M.F."/>
            <person name="Souza R.C."/>
            <person name="Vasconcelos A.T.R."/>
        </authorList>
    </citation>
    <scope>NUCLEOTIDE SEQUENCE</scope>
</reference>
<dbReference type="VEuPathDB" id="VectorBase:ADAC007402"/>
<proteinExistence type="predicted"/>
<evidence type="ECO:0000313" key="3">
    <source>
        <dbReference type="Proteomes" id="UP000000673"/>
    </source>
</evidence>
<evidence type="ECO:0000313" key="2">
    <source>
        <dbReference type="EnsemblMetazoa" id="ADAC007402-PA"/>
    </source>
</evidence>
<reference evidence="2" key="4">
    <citation type="submission" date="2015-06" db="UniProtKB">
        <authorList>
            <consortium name="EnsemblMetazoa"/>
        </authorList>
    </citation>
    <scope>IDENTIFICATION</scope>
</reference>
<dbReference type="VEuPathDB" id="VectorBase:ADAR2_009581"/>
<dbReference type="EnsemblMetazoa" id="ADAC007402-RA">
    <property type="protein sequence ID" value="ADAC007402-PA"/>
    <property type="gene ID" value="ADAC007402"/>
</dbReference>
<reference evidence="1 3" key="1">
    <citation type="journal article" date="2010" name="BMC Genomics">
        <title>Combination of measures distinguishes pre-miRNAs from other stem-loops in the genome of the newly sequenced Anopheles darlingi.</title>
        <authorList>
            <person name="Mendes N.D."/>
            <person name="Freitas A.T."/>
            <person name="Vasconcelos A.T."/>
            <person name="Sagot M.F."/>
        </authorList>
    </citation>
    <scope>NUCLEOTIDE SEQUENCE</scope>
</reference>
<accession>W5JCA9</accession>
<dbReference type="AlphaFoldDB" id="W5JCA9"/>
<keyword evidence="3" id="KW-1185">Reference proteome</keyword>
<sequence>MLAVILTLVNLHAGEMQQKVANILNHFSLGFVVVALFCDVIKMSFGLDPAITQGIACILLANYNINKEHSRDTANAVQNFSLGLNMATVVVNIMINGMEVKHMDDVGPALGFESTTKGP</sequence>
<gene>
    <name evidence="1" type="ORF">AND_007402</name>
</gene>
<dbReference type="Proteomes" id="UP000000673">
    <property type="component" value="Unassembled WGS sequence"/>
</dbReference>
<name>W5JCA9_ANODA</name>
<organism evidence="1">
    <name type="scientific">Anopheles darlingi</name>
    <name type="common">Mosquito</name>
    <dbReference type="NCBI Taxonomy" id="43151"/>
    <lineage>
        <taxon>Eukaryota</taxon>
        <taxon>Metazoa</taxon>
        <taxon>Ecdysozoa</taxon>
        <taxon>Arthropoda</taxon>
        <taxon>Hexapoda</taxon>
        <taxon>Insecta</taxon>
        <taxon>Pterygota</taxon>
        <taxon>Neoptera</taxon>
        <taxon>Endopterygota</taxon>
        <taxon>Diptera</taxon>
        <taxon>Nematocera</taxon>
        <taxon>Culicoidea</taxon>
        <taxon>Culicidae</taxon>
        <taxon>Anophelinae</taxon>
        <taxon>Anopheles</taxon>
    </lineage>
</organism>
<evidence type="ECO:0000313" key="1">
    <source>
        <dbReference type="EMBL" id="ETN60958.1"/>
    </source>
</evidence>
<dbReference type="HOGENOM" id="CLU_2063427_0_0_1"/>
<reference evidence="1" key="3">
    <citation type="journal article" date="2013" name="Nucleic Acids Res.">
        <title>The genome of Anopheles darlingi, the main neotropical malaria vector.</title>
        <authorList>
            <person name="Marinotti O."/>
            <person name="Cerqueira G.C."/>
            <person name="de Almeida L.G."/>
            <person name="Ferro M.I."/>
            <person name="Loreto E.L."/>
            <person name="Zaha A."/>
            <person name="Teixeira S.M."/>
            <person name="Wespiser A.R."/>
            <person name="Almeida E Silva A."/>
            <person name="Schlindwein A.D."/>
            <person name="Pacheco A.C."/>
            <person name="Silva A.L."/>
            <person name="Graveley B.R."/>
            <person name="Walenz B.P."/>
            <person name="Lima Bde A."/>
            <person name="Ribeiro C.A."/>
            <person name="Nunes-Silva C.G."/>
            <person name="de Carvalho C.R."/>
            <person name="Soares C.M."/>
            <person name="de Menezes C.B."/>
            <person name="Matiolli C."/>
            <person name="Caffrey D."/>
            <person name="Araujo D.A."/>
            <person name="de Oliveira D.M."/>
            <person name="Golenbock D."/>
            <person name="Grisard E.C."/>
            <person name="Fantinatti-Garboggini F."/>
            <person name="de Carvalho F.M."/>
            <person name="Barcellos F.G."/>
            <person name="Prosdocimi F."/>
            <person name="May G."/>
            <person name="Azevedo Junior G.M."/>
            <person name="Guimaraes G.M."/>
            <person name="Goldman G.H."/>
            <person name="Padilha I.Q."/>
            <person name="Batista Jda S."/>
            <person name="Ferro J.A."/>
            <person name="Ribeiro J.M."/>
            <person name="Fietto J.L."/>
            <person name="Dabbas K.M."/>
            <person name="Cerdeira L."/>
            <person name="Agnez-Lima L.F."/>
            <person name="Brocchi M."/>
            <person name="de Carvalho M.O."/>
            <person name="Teixeira Mde M."/>
            <person name="Diniz Maia Mde M."/>
            <person name="Goldman M.H."/>
            <person name="Cruz Schneider M.P."/>
            <person name="Felipe M.S."/>
            <person name="Hungria M."/>
            <person name="Nicolas M.F."/>
            <person name="Pereira M."/>
            <person name="Montes M.A."/>
            <person name="Cantao M.E."/>
            <person name="Vincentz M."/>
            <person name="Rafael M.S."/>
            <person name="Silverman N."/>
            <person name="Stoco P.H."/>
            <person name="Souza R.C."/>
            <person name="Vicentini R."/>
            <person name="Gazzinelli R.T."/>
            <person name="Neves Rde O."/>
            <person name="Silva R."/>
            <person name="Astolfi-Filho S."/>
            <person name="Maciel T.E."/>
            <person name="Urmenyi T.P."/>
            <person name="Tadei W.P."/>
            <person name="Camargo E.P."/>
            <person name="de Vasconcelos A.T."/>
        </authorList>
    </citation>
    <scope>NUCLEOTIDE SEQUENCE</scope>
</reference>
<protein>
    <submittedName>
        <fullName evidence="1 2">Uncharacterized protein</fullName>
    </submittedName>
</protein>
<dbReference type="EMBL" id="ADMH02001839">
    <property type="protein sequence ID" value="ETN60958.1"/>
    <property type="molecule type" value="Genomic_DNA"/>
</dbReference>